<protein>
    <submittedName>
        <fullName evidence="1">Uncharacterized protein</fullName>
    </submittedName>
</protein>
<evidence type="ECO:0000313" key="1">
    <source>
        <dbReference type="EMBL" id="SUZ59832.1"/>
    </source>
</evidence>
<organism evidence="1">
    <name type="scientific">marine metagenome</name>
    <dbReference type="NCBI Taxonomy" id="408172"/>
    <lineage>
        <taxon>unclassified sequences</taxon>
        <taxon>metagenomes</taxon>
        <taxon>ecological metagenomes</taxon>
    </lineage>
</organism>
<proteinExistence type="predicted"/>
<dbReference type="AlphaFoldDB" id="A0A381NYW7"/>
<gene>
    <name evidence="1" type="ORF">METZ01_LOCUS12686</name>
</gene>
<name>A0A381NYW7_9ZZZZ</name>
<accession>A0A381NYW7</accession>
<dbReference type="EMBL" id="UINC01000701">
    <property type="protein sequence ID" value="SUZ59832.1"/>
    <property type="molecule type" value="Genomic_DNA"/>
</dbReference>
<sequence>MKSFSYLVVVLVFGSFLLAQEKRSVKYFKTDLHRSELLKEEVPEDEAEKINHFKATYNAQGRLIKVEFYPNGDRILAQMRKREIFPRPRPPYKYYRRWNPHTRKLGGQLSSSKIGSLPFYRVSFEEESAIRTVEFFRRRNRHLWTYYFMTREGEKEPHLSIVFSTQQPLTVLDPHLFHTSASEMKQGWIADFKHNRLNRPFETVVTDPVGNMYYFYRFKHRYETEGDSLNPVSFRYTTSEYYLADSTKMGSHQLVFNENERLLKKEFFDAKGKLLETIEYIFDSERNELVTLIRDPKGGILHREVKKTN</sequence>
<reference evidence="1" key="1">
    <citation type="submission" date="2018-05" db="EMBL/GenBank/DDBJ databases">
        <authorList>
            <person name="Lanie J.A."/>
            <person name="Ng W.-L."/>
            <person name="Kazmierczak K.M."/>
            <person name="Andrzejewski T.M."/>
            <person name="Davidsen T.M."/>
            <person name="Wayne K.J."/>
            <person name="Tettelin H."/>
            <person name="Glass J.I."/>
            <person name="Rusch D."/>
            <person name="Podicherti R."/>
            <person name="Tsui H.-C.T."/>
            <person name="Winkler M.E."/>
        </authorList>
    </citation>
    <scope>NUCLEOTIDE SEQUENCE</scope>
</reference>